<dbReference type="EMBL" id="MPUH01000084">
    <property type="protein sequence ID" value="OMJ91316.1"/>
    <property type="molecule type" value="Genomic_DNA"/>
</dbReference>
<organism evidence="2 3">
    <name type="scientific">Stentor coeruleus</name>
    <dbReference type="NCBI Taxonomy" id="5963"/>
    <lineage>
        <taxon>Eukaryota</taxon>
        <taxon>Sar</taxon>
        <taxon>Alveolata</taxon>
        <taxon>Ciliophora</taxon>
        <taxon>Postciliodesmatophora</taxon>
        <taxon>Heterotrichea</taxon>
        <taxon>Heterotrichida</taxon>
        <taxon>Stentoridae</taxon>
        <taxon>Stentor</taxon>
    </lineage>
</organism>
<comment type="caution">
    <text evidence="2">The sequence shown here is derived from an EMBL/GenBank/DDBJ whole genome shotgun (WGS) entry which is preliminary data.</text>
</comment>
<evidence type="ECO:0000256" key="1">
    <source>
        <dbReference type="SAM" id="Coils"/>
    </source>
</evidence>
<sequence length="320" mass="37866">MTSQEIKLARISKIYTSALKNKEAVNNSHSEAYNRILESLEHCIQDEKKFNREQTDMIKLAQDEEQKRNELREAMQKHYFKQLQQQISDRAAQRAYQSEKRNNKLPELKNEEGYIWKGMTRDEWRNILDSQIKEKKQIKEHCKKSEVDMDKERIELAQKSLDNEIKIKEEGRKKRQNDMWESWEKTKHVRKLQRELDSIRRNGDSDFVSYGMTPGKRKNDYFEDIVKGYENTFGKIQNEHSRTASKTGKTIISSERLAKGRSRSNLINNGSYNSAVARLSNLMEEEEKLKNQKIELIKMLEKAKANKKNKDQEISPGEKF</sequence>
<keyword evidence="3" id="KW-1185">Reference proteome</keyword>
<evidence type="ECO:0000313" key="2">
    <source>
        <dbReference type="EMBL" id="OMJ91316.1"/>
    </source>
</evidence>
<protein>
    <submittedName>
        <fullName evidence="2">Uncharacterized protein</fullName>
    </submittedName>
</protein>
<gene>
    <name evidence="2" type="ORF">SteCoe_6210</name>
</gene>
<accession>A0A1R2CQN0</accession>
<feature type="coiled-coil region" evidence="1">
    <location>
        <begin position="272"/>
        <end position="313"/>
    </location>
</feature>
<proteinExistence type="predicted"/>
<reference evidence="2 3" key="1">
    <citation type="submission" date="2016-11" db="EMBL/GenBank/DDBJ databases">
        <title>The macronuclear genome of Stentor coeruleus: a giant cell with tiny introns.</title>
        <authorList>
            <person name="Slabodnick M."/>
            <person name="Ruby J.G."/>
            <person name="Reiff S.B."/>
            <person name="Swart E.C."/>
            <person name="Gosai S."/>
            <person name="Prabakaran S."/>
            <person name="Witkowska E."/>
            <person name="Larue G.E."/>
            <person name="Fisher S."/>
            <person name="Freeman R.M."/>
            <person name="Gunawardena J."/>
            <person name="Chu W."/>
            <person name="Stover N.A."/>
            <person name="Gregory B.D."/>
            <person name="Nowacki M."/>
            <person name="Derisi J."/>
            <person name="Roy S.W."/>
            <person name="Marshall W.F."/>
            <person name="Sood P."/>
        </authorList>
    </citation>
    <scope>NUCLEOTIDE SEQUENCE [LARGE SCALE GENOMIC DNA]</scope>
    <source>
        <strain evidence="2">WM001</strain>
    </source>
</reference>
<keyword evidence="1" id="KW-0175">Coiled coil</keyword>
<evidence type="ECO:0000313" key="3">
    <source>
        <dbReference type="Proteomes" id="UP000187209"/>
    </source>
</evidence>
<dbReference type="Proteomes" id="UP000187209">
    <property type="component" value="Unassembled WGS sequence"/>
</dbReference>
<dbReference type="AlphaFoldDB" id="A0A1R2CQN0"/>
<name>A0A1R2CQN0_9CILI</name>